<dbReference type="OrthoDB" id="9763405at2"/>
<accession>A0A916YZW6</accession>
<feature type="signal peptide" evidence="1">
    <location>
        <begin position="1"/>
        <end position="25"/>
    </location>
</feature>
<feature type="chain" id="PRO_5037457555" description="DUF885 domain-containing protein" evidence="1">
    <location>
        <begin position="26"/>
        <end position="599"/>
    </location>
</feature>
<dbReference type="RefSeq" id="WP_066771726.1">
    <property type="nucleotide sequence ID" value="NZ_BMIP01000003.1"/>
</dbReference>
<comment type="caution">
    <text evidence="2">The sequence shown here is derived from an EMBL/GenBank/DDBJ whole genome shotgun (WGS) entry which is preliminary data.</text>
</comment>
<evidence type="ECO:0000313" key="3">
    <source>
        <dbReference type="Proteomes" id="UP000612349"/>
    </source>
</evidence>
<dbReference type="Pfam" id="PF05960">
    <property type="entry name" value="DUF885"/>
    <property type="match status" value="1"/>
</dbReference>
<gene>
    <name evidence="2" type="ORF">GCM10010990_18800</name>
</gene>
<dbReference type="AlphaFoldDB" id="A0A916YZW6"/>
<dbReference type="InterPro" id="IPR010281">
    <property type="entry name" value="DUF885"/>
</dbReference>
<dbReference type="PANTHER" id="PTHR33361">
    <property type="entry name" value="GLR0591 PROTEIN"/>
    <property type="match status" value="1"/>
</dbReference>
<dbReference type="PANTHER" id="PTHR33361:SF2">
    <property type="entry name" value="DUF885 DOMAIN-CONTAINING PROTEIN"/>
    <property type="match status" value="1"/>
</dbReference>
<reference evidence="2" key="1">
    <citation type="journal article" date="2014" name="Int. J. Syst. Evol. Microbiol.">
        <title>Complete genome sequence of Corynebacterium casei LMG S-19264T (=DSM 44701T), isolated from a smear-ripened cheese.</title>
        <authorList>
            <consortium name="US DOE Joint Genome Institute (JGI-PGF)"/>
            <person name="Walter F."/>
            <person name="Albersmeier A."/>
            <person name="Kalinowski J."/>
            <person name="Ruckert C."/>
        </authorList>
    </citation>
    <scope>NUCLEOTIDE SEQUENCE</scope>
    <source>
        <strain evidence="2">CGMCC 1.15360</strain>
    </source>
</reference>
<keyword evidence="3" id="KW-1185">Reference proteome</keyword>
<evidence type="ECO:0008006" key="4">
    <source>
        <dbReference type="Google" id="ProtNLM"/>
    </source>
</evidence>
<sequence length="599" mass="65413">MHRRQFLAGTGTAAIAFSFAGTALAETTASTRLASAMDAIFMRDMQMSPMAMTDLGIDTGQGAWARHRLDGFGRAAVDAHISHAETMLADVRAIPADGLSVQEHIRQQVVEHMLEQRLNGREFGMQGAGSPYVMSHMGAIYSYVPSFLDTKHPVQTVEDAEAYLDRLTALGEAVDQESALQREQAAKGYAAPAWSLEIAKRGIDAIAGADAAQTRLVGSLVQRAEANGLSGDWTARATTIVQNIVQPAFARQSAMLADIIPAAAAGDGIWRVPQGDEIYRRGLAHYTTTSMTADEIHKVGLDQVAELTAELDMLLAKEGLTSGSVGERLTALNERPDQIYPDTPEGHAALIGSLNEGTKAMWAKLPQAFARVPTQPMEIYAVPAEIEDSAAMGYYESASLDGSRPARYYINLKNPADWPKYTLPALTYHEGVPGHHLQGSLVQEAGNTPLLLKNYWMSSYGEGWALYAEQVADELGGYEGVEKLGALQSWLFRAARLVVDTGLHSKQWSVDKATQYFIDAVGYTPGASRAEIQRYCIWPGQACSYKIGQNKWRELRSRAETKLGSAFDLRQFHTILDEGTMPLSLLEQRIDVWIESQMA</sequence>
<dbReference type="Proteomes" id="UP000612349">
    <property type="component" value="Unassembled WGS sequence"/>
</dbReference>
<name>A0A916YZW6_9SPHN</name>
<reference evidence="2" key="2">
    <citation type="submission" date="2020-09" db="EMBL/GenBank/DDBJ databases">
        <authorList>
            <person name="Sun Q."/>
            <person name="Zhou Y."/>
        </authorList>
    </citation>
    <scope>NUCLEOTIDE SEQUENCE</scope>
    <source>
        <strain evidence="2">CGMCC 1.15360</strain>
    </source>
</reference>
<organism evidence="2 3">
    <name type="scientific">Croceicoccus mobilis</name>
    <dbReference type="NCBI Taxonomy" id="1703339"/>
    <lineage>
        <taxon>Bacteria</taxon>
        <taxon>Pseudomonadati</taxon>
        <taxon>Pseudomonadota</taxon>
        <taxon>Alphaproteobacteria</taxon>
        <taxon>Sphingomonadales</taxon>
        <taxon>Erythrobacteraceae</taxon>
        <taxon>Croceicoccus</taxon>
    </lineage>
</organism>
<keyword evidence="1" id="KW-0732">Signal</keyword>
<dbReference type="EMBL" id="BMIP01000003">
    <property type="protein sequence ID" value="GGD69532.1"/>
    <property type="molecule type" value="Genomic_DNA"/>
</dbReference>
<evidence type="ECO:0000256" key="1">
    <source>
        <dbReference type="SAM" id="SignalP"/>
    </source>
</evidence>
<proteinExistence type="predicted"/>
<protein>
    <recommendedName>
        <fullName evidence="4">DUF885 domain-containing protein</fullName>
    </recommendedName>
</protein>
<evidence type="ECO:0000313" key="2">
    <source>
        <dbReference type="EMBL" id="GGD69532.1"/>
    </source>
</evidence>